<feature type="domain" description="PIN" evidence="1">
    <location>
        <begin position="7"/>
        <end position="111"/>
    </location>
</feature>
<dbReference type="InterPro" id="IPR029060">
    <property type="entry name" value="PIN-like_dom_sf"/>
</dbReference>
<evidence type="ECO:0000313" key="4">
    <source>
        <dbReference type="Proteomes" id="UP000051660"/>
    </source>
</evidence>
<evidence type="ECO:0000259" key="1">
    <source>
        <dbReference type="Pfam" id="PF13470"/>
    </source>
</evidence>
<name>A0A0R3MNE8_9BRAD</name>
<dbReference type="Proteomes" id="UP000051660">
    <property type="component" value="Unassembled WGS sequence"/>
</dbReference>
<dbReference type="OrthoDB" id="211933at2"/>
<protein>
    <submittedName>
        <fullName evidence="3">Uncharacterized protein</fullName>
    </submittedName>
</protein>
<evidence type="ECO:0000313" key="3">
    <source>
        <dbReference type="EMBL" id="KRR21402.1"/>
    </source>
</evidence>
<organism evidence="3 4">
    <name type="scientific">Bradyrhizobium lablabi</name>
    <dbReference type="NCBI Taxonomy" id="722472"/>
    <lineage>
        <taxon>Bacteria</taxon>
        <taxon>Pseudomonadati</taxon>
        <taxon>Pseudomonadota</taxon>
        <taxon>Alphaproteobacteria</taxon>
        <taxon>Hyphomicrobiales</taxon>
        <taxon>Nitrobacteraceae</taxon>
        <taxon>Bradyrhizobium</taxon>
    </lineage>
</organism>
<gene>
    <name evidence="3" type="ORF">CQ14_07070</name>
</gene>
<dbReference type="SUPFAM" id="SSF88723">
    <property type="entry name" value="PIN domain-like"/>
    <property type="match status" value="1"/>
</dbReference>
<dbReference type="AlphaFoldDB" id="A0A0R3MNE8"/>
<proteinExistence type="predicted"/>
<dbReference type="Pfam" id="PF26343">
    <property type="entry name" value="VapC50_C"/>
    <property type="match status" value="1"/>
</dbReference>
<feature type="domain" description="VapC50 C-terminal" evidence="2">
    <location>
        <begin position="130"/>
        <end position="182"/>
    </location>
</feature>
<dbReference type="InterPro" id="IPR002716">
    <property type="entry name" value="PIN_dom"/>
</dbReference>
<dbReference type="RefSeq" id="WP_057859861.1">
    <property type="nucleotide sequence ID" value="NZ_LLYB01000081.1"/>
</dbReference>
<dbReference type="EMBL" id="LLYB01000081">
    <property type="protein sequence ID" value="KRR21402.1"/>
    <property type="molecule type" value="Genomic_DNA"/>
</dbReference>
<reference evidence="3 4" key="1">
    <citation type="submission" date="2014-03" db="EMBL/GenBank/DDBJ databases">
        <title>Bradyrhizobium valentinum sp. nov., isolated from effective nodules of Lupinus mariae-josephae, a lupine endemic of basic-lime soils in Eastern Spain.</title>
        <authorList>
            <person name="Duran D."/>
            <person name="Rey L."/>
            <person name="Navarro A."/>
            <person name="Busquets A."/>
            <person name="Imperial J."/>
            <person name="Ruiz-Argueso T."/>
        </authorList>
    </citation>
    <scope>NUCLEOTIDE SEQUENCE [LARGE SCALE GENOMIC DNA]</scope>
    <source>
        <strain evidence="3 4">CCBAU 23086</strain>
    </source>
</reference>
<sequence>MISTFTVIFDANVLYGSRLRSLLMELSLSGLFRARWSADIHREWMTAISNNTGIDVTRLEKVRDDMDRAVPDAMVTGYEELITALNLPDPDDRHVLAAAIRCGASAIVTFNGKDFPVSELTRYGVHTKHPDEFIRDVDGLDPGVVAEAAIADRRHYQNPPLSIEDYIDGIRKAGLPMVASHLDKVRVLLAD</sequence>
<dbReference type="Pfam" id="PF13470">
    <property type="entry name" value="PIN_3"/>
    <property type="match status" value="1"/>
</dbReference>
<evidence type="ECO:0000259" key="2">
    <source>
        <dbReference type="Pfam" id="PF26343"/>
    </source>
</evidence>
<comment type="caution">
    <text evidence="3">The sequence shown here is derived from an EMBL/GenBank/DDBJ whole genome shotgun (WGS) entry which is preliminary data.</text>
</comment>
<dbReference type="InterPro" id="IPR058652">
    <property type="entry name" value="VapC50_C"/>
</dbReference>
<accession>A0A0R3MNE8</accession>